<dbReference type="EMBL" id="CP117812">
    <property type="protein sequence ID" value="WDE97763.1"/>
    <property type="molecule type" value="Genomic_DNA"/>
</dbReference>
<reference evidence="1 2" key="1">
    <citation type="submission" date="2023-02" db="EMBL/GenBank/DDBJ databases">
        <title>Genome sequence of Lentisphaera profundi SAORIC-696.</title>
        <authorList>
            <person name="Kim e."/>
            <person name="Cho J.-C."/>
            <person name="Choi A."/>
            <person name="Kang I."/>
        </authorList>
    </citation>
    <scope>NUCLEOTIDE SEQUENCE [LARGE SCALE GENOMIC DNA]</scope>
    <source>
        <strain evidence="1 2">SAORIC-696</strain>
    </source>
</reference>
<dbReference type="InterPro" id="IPR011447">
    <property type="entry name" value="DUF1552"/>
</dbReference>
<evidence type="ECO:0000313" key="1">
    <source>
        <dbReference type="EMBL" id="WDE97763.1"/>
    </source>
</evidence>
<sequence length="420" mass="46385">MSKNWKIPRRTFLKGLGACMALPALEVMGDEAVSSESPKRFLSMFMPNGVYPPNWDMTGLGKGLAYSPILKPFESFDDDINIISGLDSSGKGHVEMTNSFLSGVSRDKAKTPSIDQMIAQKIGQDTRLPSLVVGTEPPRGGKVMASTVSWSSVSTMITPELNPQNIFDSMFKSYDTPEMRHLMNRRKSIIDAVFGQAKDLRKNISSADRVKFDEYISGVREVERRIENLMNPANKSSKTTMLRPGSDIPRDRNEHMDLLCDLMVLGFMTETTHVGTIMMGHGFSRKSFTFLDGVSLDHHTMSHHKNKESNYDQYTRVSQWHAEKVARVLAKMKNVKEGDKTLLDNSLVLFGAGMKDGNGHIKTDLPLILAGRAGGAVKTQGRIADKAKTPYANLLSSVLEAYGIKNKGFADSTGKVDILA</sequence>
<dbReference type="RefSeq" id="WP_274152351.1">
    <property type="nucleotide sequence ID" value="NZ_CP117812.1"/>
</dbReference>
<organism evidence="1 2">
    <name type="scientific">Lentisphaera profundi</name>
    <dbReference type="NCBI Taxonomy" id="1658616"/>
    <lineage>
        <taxon>Bacteria</taxon>
        <taxon>Pseudomonadati</taxon>
        <taxon>Lentisphaerota</taxon>
        <taxon>Lentisphaeria</taxon>
        <taxon>Lentisphaerales</taxon>
        <taxon>Lentisphaeraceae</taxon>
        <taxon>Lentisphaera</taxon>
    </lineage>
</organism>
<evidence type="ECO:0000313" key="2">
    <source>
        <dbReference type="Proteomes" id="UP001214250"/>
    </source>
</evidence>
<name>A0ABY7VWW4_9BACT</name>
<dbReference type="Proteomes" id="UP001214250">
    <property type="component" value="Chromosome 2"/>
</dbReference>
<keyword evidence="2" id="KW-1185">Reference proteome</keyword>
<gene>
    <name evidence="1" type="ORF">PQO03_18210</name>
</gene>
<protein>
    <submittedName>
        <fullName evidence="1">DUF1552 domain-containing protein</fullName>
    </submittedName>
</protein>
<dbReference type="Pfam" id="PF07586">
    <property type="entry name" value="HXXSHH"/>
    <property type="match status" value="1"/>
</dbReference>
<accession>A0ABY7VWW4</accession>
<proteinExistence type="predicted"/>